<evidence type="ECO:0000256" key="1">
    <source>
        <dbReference type="SAM" id="MobiDB-lite"/>
    </source>
</evidence>
<dbReference type="PANTHER" id="PTHR43072:SF52">
    <property type="entry name" value="GCN5-RELATED N-ACETYLTRANSFERASE"/>
    <property type="match status" value="1"/>
</dbReference>
<dbReference type="GO" id="GO:0016747">
    <property type="term" value="F:acyltransferase activity, transferring groups other than amino-acyl groups"/>
    <property type="evidence" value="ECO:0007669"/>
    <property type="project" value="InterPro"/>
</dbReference>
<name>L9YN32_NATP1</name>
<feature type="region of interest" description="Disordered" evidence="1">
    <location>
        <begin position="48"/>
        <end position="68"/>
    </location>
</feature>
<evidence type="ECO:0000313" key="4">
    <source>
        <dbReference type="Proteomes" id="UP000011593"/>
    </source>
</evidence>
<dbReference type="InterPro" id="IPR000182">
    <property type="entry name" value="GNAT_dom"/>
</dbReference>
<dbReference type="EMBL" id="AOIE01000065">
    <property type="protein sequence ID" value="ELY75056.1"/>
    <property type="molecule type" value="Genomic_DNA"/>
</dbReference>
<dbReference type="PANTHER" id="PTHR43072">
    <property type="entry name" value="N-ACETYLTRANSFERASE"/>
    <property type="match status" value="1"/>
</dbReference>
<sequence length="294" mass="32100">MAAVGAGVDMIPDPTGSFTTDLQRRVYEYVERNGAVTRDELARSITVDDGRATSKPARSGTYTESVPPTPDELRTCLEALQAEGHLTETDGKLRVALAATTTDLDCEDGRVTIRPARGRDRAGIIETMRTVAADGPYVVADHVATDLERDRALVRANEDRARVVFTAILEPASDDEDESEADSGGNADASTDGDVVGWLHVDAPERRALRHTAEVTVGVDPDHRREGIGTELLEYGLEWAIGAGYEKCYQHVPATNDGAIAFLEENGWEREGTHERQYCLDGEYVDEVMLAIWP</sequence>
<dbReference type="SUPFAM" id="SSF55729">
    <property type="entry name" value="Acyl-CoA N-acyltransferases (Nat)"/>
    <property type="match status" value="1"/>
</dbReference>
<accession>L9YN32</accession>
<keyword evidence="3" id="KW-0808">Transferase</keyword>
<feature type="compositionally biased region" description="Acidic residues" evidence="1">
    <location>
        <begin position="172"/>
        <end position="181"/>
    </location>
</feature>
<organism evidence="3 4">
    <name type="scientific">Natrinema pellirubrum (strain DSM 15624 / CIP 106293 / JCM 10476 / NCIMB 786 / 157)</name>
    <dbReference type="NCBI Taxonomy" id="797303"/>
    <lineage>
        <taxon>Archaea</taxon>
        <taxon>Methanobacteriati</taxon>
        <taxon>Methanobacteriota</taxon>
        <taxon>Stenosarchaea group</taxon>
        <taxon>Halobacteria</taxon>
        <taxon>Halobacteriales</taxon>
        <taxon>Natrialbaceae</taxon>
        <taxon>Natrinema</taxon>
    </lineage>
</organism>
<dbReference type="AlphaFoldDB" id="L9YN32"/>
<protein>
    <submittedName>
        <fullName evidence="3">GCN5-related N-acetyltransferase</fullName>
    </submittedName>
</protein>
<dbReference type="Pfam" id="PF00583">
    <property type="entry name" value="Acetyltransf_1"/>
    <property type="match status" value="1"/>
</dbReference>
<feature type="domain" description="N-acetyltransferase" evidence="2">
    <location>
        <begin position="141"/>
        <end position="291"/>
    </location>
</feature>
<gene>
    <name evidence="3" type="ORF">C488_09891</name>
</gene>
<proteinExistence type="predicted"/>
<dbReference type="InterPro" id="IPR016181">
    <property type="entry name" value="Acyl_CoA_acyltransferase"/>
</dbReference>
<evidence type="ECO:0000259" key="2">
    <source>
        <dbReference type="PROSITE" id="PS51186"/>
    </source>
</evidence>
<feature type="region of interest" description="Disordered" evidence="1">
    <location>
        <begin position="169"/>
        <end position="194"/>
    </location>
</feature>
<dbReference type="PROSITE" id="PS51186">
    <property type="entry name" value="GNAT"/>
    <property type="match status" value="1"/>
</dbReference>
<dbReference type="Proteomes" id="UP000011593">
    <property type="component" value="Unassembled WGS sequence"/>
</dbReference>
<dbReference type="Gene3D" id="3.40.630.30">
    <property type="match status" value="1"/>
</dbReference>
<dbReference type="CDD" id="cd04301">
    <property type="entry name" value="NAT_SF"/>
    <property type="match status" value="1"/>
</dbReference>
<comment type="caution">
    <text evidence="3">The sequence shown here is derived from an EMBL/GenBank/DDBJ whole genome shotgun (WGS) entry which is preliminary data.</text>
</comment>
<keyword evidence="4" id="KW-1185">Reference proteome</keyword>
<evidence type="ECO:0000313" key="3">
    <source>
        <dbReference type="EMBL" id="ELY75056.1"/>
    </source>
</evidence>
<dbReference type="PATRIC" id="fig|797303.5.peg.1985"/>
<reference evidence="3 4" key="1">
    <citation type="journal article" date="2014" name="PLoS Genet.">
        <title>Phylogenetically driven sequencing of extremely halophilic archaea reveals strategies for static and dynamic osmo-response.</title>
        <authorList>
            <person name="Becker E.A."/>
            <person name="Seitzer P.M."/>
            <person name="Tritt A."/>
            <person name="Larsen D."/>
            <person name="Krusor M."/>
            <person name="Yao A.I."/>
            <person name="Wu D."/>
            <person name="Madern D."/>
            <person name="Eisen J.A."/>
            <person name="Darling A.E."/>
            <person name="Facciotti M.T."/>
        </authorList>
    </citation>
    <scope>NUCLEOTIDE SEQUENCE [LARGE SCALE GENOMIC DNA]</scope>
    <source>
        <strain evidence="3 4">DSM 15624</strain>
    </source>
</reference>